<feature type="compositionally biased region" description="Acidic residues" evidence="4">
    <location>
        <begin position="14"/>
        <end position="28"/>
    </location>
</feature>
<dbReference type="InterPro" id="IPR051037">
    <property type="entry name" value="RNAPII_TF_IWS1"/>
</dbReference>
<dbReference type="STRING" id="645134.A0A0L0HCQ9"/>
<feature type="region of interest" description="Disordered" evidence="4">
    <location>
        <begin position="1"/>
        <end position="103"/>
    </location>
</feature>
<dbReference type="eggNOG" id="KOG1793">
    <property type="taxonomic scope" value="Eukaryota"/>
</dbReference>
<dbReference type="Pfam" id="PF08711">
    <property type="entry name" value="Med26"/>
    <property type="match status" value="1"/>
</dbReference>
<evidence type="ECO:0000259" key="5">
    <source>
        <dbReference type="PROSITE" id="PS51319"/>
    </source>
</evidence>
<feature type="domain" description="TFIIS N-terminal" evidence="5">
    <location>
        <begin position="193"/>
        <end position="270"/>
    </location>
</feature>
<feature type="region of interest" description="Disordered" evidence="4">
    <location>
        <begin position="293"/>
        <end position="312"/>
    </location>
</feature>
<dbReference type="InterPro" id="IPR035441">
    <property type="entry name" value="TFIIS/LEDGF_dom_sf"/>
</dbReference>
<evidence type="ECO:0000313" key="6">
    <source>
        <dbReference type="EMBL" id="KNC99310.1"/>
    </source>
</evidence>
<dbReference type="OrthoDB" id="21124at2759"/>
<dbReference type="AlphaFoldDB" id="A0A0L0HCQ9"/>
<feature type="compositionally biased region" description="Basic residues" evidence="4">
    <location>
        <begin position="66"/>
        <end position="79"/>
    </location>
</feature>
<dbReference type="PANTHER" id="PTHR46010">
    <property type="entry name" value="PROTEIN IWS1 HOMOLOG"/>
    <property type="match status" value="1"/>
</dbReference>
<dbReference type="InterPro" id="IPR017923">
    <property type="entry name" value="TFIIS_N"/>
</dbReference>
<dbReference type="GO" id="GO:0016973">
    <property type="term" value="P:poly(A)+ mRNA export from nucleus"/>
    <property type="evidence" value="ECO:0007669"/>
    <property type="project" value="TreeGrafter"/>
</dbReference>
<dbReference type="PANTHER" id="PTHR46010:SF1">
    <property type="entry name" value="PROTEIN IWS1 HOMOLOG"/>
    <property type="match status" value="1"/>
</dbReference>
<evidence type="ECO:0000313" key="7">
    <source>
        <dbReference type="Proteomes" id="UP000053201"/>
    </source>
</evidence>
<evidence type="ECO:0000256" key="2">
    <source>
        <dbReference type="ARBA" id="ARBA00037992"/>
    </source>
</evidence>
<reference evidence="6 7" key="1">
    <citation type="submission" date="2009-08" db="EMBL/GenBank/DDBJ databases">
        <title>The Genome Sequence of Spizellomyces punctatus strain DAOM BR117.</title>
        <authorList>
            <consortium name="The Broad Institute Genome Sequencing Platform"/>
            <person name="Russ C."/>
            <person name="Cuomo C."/>
            <person name="Shea T."/>
            <person name="Young S.K."/>
            <person name="Zeng Q."/>
            <person name="Koehrsen M."/>
            <person name="Haas B."/>
            <person name="Borodovsky M."/>
            <person name="Guigo R."/>
            <person name="Alvarado L."/>
            <person name="Berlin A."/>
            <person name="Bochicchio J."/>
            <person name="Borenstein D."/>
            <person name="Chapman S."/>
            <person name="Chen Z."/>
            <person name="Engels R."/>
            <person name="Freedman E."/>
            <person name="Gellesch M."/>
            <person name="Goldberg J."/>
            <person name="Griggs A."/>
            <person name="Gujja S."/>
            <person name="Heiman D."/>
            <person name="Hepburn T."/>
            <person name="Howarth C."/>
            <person name="Jen D."/>
            <person name="Larson L."/>
            <person name="Lewis B."/>
            <person name="Mehta T."/>
            <person name="Park D."/>
            <person name="Pearson M."/>
            <person name="Roberts A."/>
            <person name="Saif S."/>
            <person name="Shenoy N."/>
            <person name="Sisk P."/>
            <person name="Stolte C."/>
            <person name="Sykes S."/>
            <person name="Thomson T."/>
            <person name="Walk T."/>
            <person name="White J."/>
            <person name="Yandava C."/>
            <person name="Burger G."/>
            <person name="Gray M.W."/>
            <person name="Holland P.W.H."/>
            <person name="King N."/>
            <person name="Lang F.B.F."/>
            <person name="Roger A.J."/>
            <person name="Ruiz-Trillo I."/>
            <person name="Lander E."/>
            <person name="Nusbaum C."/>
        </authorList>
    </citation>
    <scope>NUCLEOTIDE SEQUENCE [LARGE SCALE GENOMIC DNA]</scope>
    <source>
        <strain evidence="6 7">DAOM BR117</strain>
    </source>
</reference>
<evidence type="ECO:0000256" key="4">
    <source>
        <dbReference type="SAM" id="MobiDB-lite"/>
    </source>
</evidence>
<dbReference type="SUPFAM" id="SSF47676">
    <property type="entry name" value="Conserved domain common to transcription factors TFIIS, elongin A, CRSP70"/>
    <property type="match status" value="1"/>
</dbReference>
<gene>
    <name evidence="6" type="ORF">SPPG_05560</name>
</gene>
<evidence type="ECO:0000256" key="1">
    <source>
        <dbReference type="ARBA" id="ARBA00037349"/>
    </source>
</evidence>
<accession>A0A0L0HCQ9</accession>
<protein>
    <recommendedName>
        <fullName evidence="5">TFIIS N-terminal domain-containing protein</fullName>
    </recommendedName>
</protein>
<evidence type="ECO:0000256" key="3">
    <source>
        <dbReference type="PROSITE-ProRule" id="PRU00649"/>
    </source>
</evidence>
<keyword evidence="3" id="KW-0539">Nucleus</keyword>
<comment type="function">
    <text evidence="1">Transcription factor involved in RNA polymerase II transcription regulation. May function in both SPT15/TBP post-recruitment and recruitment steps of transcription.</text>
</comment>
<keyword evidence="7" id="KW-1185">Reference proteome</keyword>
<dbReference type="InParanoid" id="A0A0L0HCQ9"/>
<dbReference type="GeneID" id="27688924"/>
<dbReference type="Gene3D" id="1.20.930.10">
    <property type="entry name" value="Conserved domain common to transcription factors TFIIS, elongin A, CRSP70"/>
    <property type="match status" value="1"/>
</dbReference>
<dbReference type="RefSeq" id="XP_016607350.1">
    <property type="nucleotide sequence ID" value="XM_016753767.1"/>
</dbReference>
<comment type="similarity">
    <text evidence="2">Belongs to the IWS1 family.</text>
</comment>
<dbReference type="Proteomes" id="UP000053201">
    <property type="component" value="Unassembled WGS sequence"/>
</dbReference>
<sequence length="370" mass="42442">MTSTYEDIFGGSESELDELEDVLSDDEERQASANESADEYESPVKLPSFKKKDSAQVELPEELKRRAPKKRKTPSKRGRGTVERQPHDSEEEAPRERSLSPDALKRLEASMDVEEALKKTRTKRPKQDLPDEAEMDERMVKLLTDMKRAAQQDGELNKSNHPAIEKLKMLPRVMNLLQREQLYEQFLENNVLEGMKLWLEPLPDASLPSLDIQRNIFETLTRMPIRTSHLRDSLIGRIVNFYSKCERVPPEIKKTAAQLVDKWMRPILHRSASYRDHKIVVASVDPTERPIKRSARPSIAKPGGKDEDSSMRARIPQRVAPAFTVMPASNVVVSGLSSESRNKQMLQNDKYRRMQQRMKLMKSAGKVKGR</sequence>
<dbReference type="EMBL" id="KQ257458">
    <property type="protein sequence ID" value="KNC99310.1"/>
    <property type="molecule type" value="Genomic_DNA"/>
</dbReference>
<proteinExistence type="inferred from homology"/>
<dbReference type="OMA" id="MPAYNIQ"/>
<comment type="subcellular location">
    <subcellularLocation>
        <location evidence="3">Nucleus</location>
    </subcellularLocation>
</comment>
<dbReference type="GO" id="GO:0005634">
    <property type="term" value="C:nucleus"/>
    <property type="evidence" value="ECO:0007669"/>
    <property type="project" value="UniProtKB-SubCell"/>
</dbReference>
<dbReference type="VEuPathDB" id="FungiDB:SPPG_05560"/>
<feature type="compositionally biased region" description="Basic and acidic residues" evidence="4">
    <location>
        <begin position="80"/>
        <end position="103"/>
    </location>
</feature>
<organism evidence="6 7">
    <name type="scientific">Spizellomyces punctatus (strain DAOM BR117)</name>
    <dbReference type="NCBI Taxonomy" id="645134"/>
    <lineage>
        <taxon>Eukaryota</taxon>
        <taxon>Fungi</taxon>
        <taxon>Fungi incertae sedis</taxon>
        <taxon>Chytridiomycota</taxon>
        <taxon>Chytridiomycota incertae sedis</taxon>
        <taxon>Chytridiomycetes</taxon>
        <taxon>Spizellomycetales</taxon>
        <taxon>Spizellomycetaceae</taxon>
        <taxon>Spizellomyces</taxon>
    </lineage>
</organism>
<name>A0A0L0HCQ9_SPIPD</name>
<feature type="compositionally biased region" description="Basic and acidic residues" evidence="4">
    <location>
        <begin position="50"/>
        <end position="65"/>
    </location>
</feature>
<dbReference type="PROSITE" id="PS51319">
    <property type="entry name" value="TFIIS_N"/>
    <property type="match status" value="1"/>
</dbReference>
<dbReference type="FunCoup" id="A0A0L0HCQ9">
    <property type="interactions" value="306"/>
</dbReference>